<evidence type="ECO:0000256" key="6">
    <source>
        <dbReference type="ARBA" id="ARBA00022777"/>
    </source>
</evidence>
<dbReference type="SMART" id="SM00388">
    <property type="entry name" value="HisKA"/>
    <property type="match status" value="1"/>
</dbReference>
<dbReference type="SUPFAM" id="SSF47384">
    <property type="entry name" value="Homodimeric domain of signal transducing histidine kinase"/>
    <property type="match status" value="1"/>
</dbReference>
<dbReference type="Pfam" id="PF00672">
    <property type="entry name" value="HAMP"/>
    <property type="match status" value="1"/>
</dbReference>
<dbReference type="InterPro" id="IPR003594">
    <property type="entry name" value="HATPase_dom"/>
</dbReference>
<dbReference type="Pfam" id="PF02518">
    <property type="entry name" value="HATPase_c"/>
    <property type="match status" value="1"/>
</dbReference>
<keyword evidence="10" id="KW-1133">Transmembrane helix</keyword>
<keyword evidence="5" id="KW-0808">Transferase</keyword>
<dbReference type="CDD" id="cd00075">
    <property type="entry name" value="HATPase"/>
    <property type="match status" value="1"/>
</dbReference>
<dbReference type="InterPro" id="IPR013767">
    <property type="entry name" value="PAS_fold"/>
</dbReference>
<accession>A0A3S9H9P8</accession>
<evidence type="ECO:0000313" key="15">
    <source>
        <dbReference type="Proteomes" id="UP000273326"/>
    </source>
</evidence>
<feature type="domain" description="Histidine kinase" evidence="11">
    <location>
        <begin position="386"/>
        <end position="609"/>
    </location>
</feature>
<comment type="catalytic activity">
    <reaction evidence="1">
        <text>ATP + protein L-histidine = ADP + protein N-phospho-L-histidine.</text>
        <dbReference type="EC" id="2.7.13.3"/>
    </reaction>
</comment>
<feature type="domain" description="HAMP" evidence="13">
    <location>
        <begin position="205"/>
        <end position="257"/>
    </location>
</feature>
<dbReference type="FunFam" id="1.10.287.130:FF:000001">
    <property type="entry name" value="Two-component sensor histidine kinase"/>
    <property type="match status" value="1"/>
</dbReference>
<dbReference type="CDD" id="cd00130">
    <property type="entry name" value="PAS"/>
    <property type="match status" value="1"/>
</dbReference>
<evidence type="ECO:0000256" key="8">
    <source>
        <dbReference type="ARBA" id="ARBA00023136"/>
    </source>
</evidence>
<dbReference type="Proteomes" id="UP000273326">
    <property type="component" value="Chromosome"/>
</dbReference>
<dbReference type="InterPro" id="IPR057640">
    <property type="entry name" value="Cache_WalK"/>
</dbReference>
<evidence type="ECO:0000259" key="11">
    <source>
        <dbReference type="PROSITE" id="PS50109"/>
    </source>
</evidence>
<reference evidence="15" key="1">
    <citation type="submission" date="2018-12" db="EMBL/GenBank/DDBJ databases">
        <title>Complete genome sequencing of Jeotgalibaca sp. H21T32.</title>
        <authorList>
            <person name="Bae J.-W."/>
            <person name="Lee S.-Y."/>
        </authorList>
    </citation>
    <scope>NUCLEOTIDE SEQUENCE [LARGE SCALE GENOMIC DNA]</scope>
    <source>
        <strain evidence="15">H21T32</strain>
    </source>
</reference>
<evidence type="ECO:0000259" key="12">
    <source>
        <dbReference type="PROSITE" id="PS50112"/>
    </source>
</evidence>
<dbReference type="PANTHER" id="PTHR45453:SF1">
    <property type="entry name" value="PHOSPHATE REGULON SENSOR PROTEIN PHOR"/>
    <property type="match status" value="1"/>
</dbReference>
<dbReference type="InterPro" id="IPR036097">
    <property type="entry name" value="HisK_dim/P_sf"/>
</dbReference>
<dbReference type="InterPro" id="IPR003661">
    <property type="entry name" value="HisK_dim/P_dom"/>
</dbReference>
<evidence type="ECO:0000256" key="9">
    <source>
        <dbReference type="SAM" id="Coils"/>
    </source>
</evidence>
<dbReference type="NCBIfam" id="NF033092">
    <property type="entry name" value="HK_WalK"/>
    <property type="match status" value="1"/>
</dbReference>
<dbReference type="InterPro" id="IPR050351">
    <property type="entry name" value="BphY/WalK/GraS-like"/>
</dbReference>
<name>A0A3S9H9P8_9LACT</name>
<dbReference type="Gene3D" id="1.10.287.130">
    <property type="match status" value="1"/>
</dbReference>
<dbReference type="GO" id="GO:0004721">
    <property type="term" value="F:phosphoprotein phosphatase activity"/>
    <property type="evidence" value="ECO:0007669"/>
    <property type="project" value="TreeGrafter"/>
</dbReference>
<dbReference type="CDD" id="cd06225">
    <property type="entry name" value="HAMP"/>
    <property type="match status" value="1"/>
</dbReference>
<keyword evidence="9" id="KW-0175">Coiled coil</keyword>
<evidence type="ECO:0000313" key="14">
    <source>
        <dbReference type="EMBL" id="AZP04064.1"/>
    </source>
</evidence>
<dbReference type="FunFam" id="3.30.565.10:FF:000006">
    <property type="entry name" value="Sensor histidine kinase WalK"/>
    <property type="match status" value="1"/>
</dbReference>
<keyword evidence="7" id="KW-0902">Two-component regulatory system</keyword>
<dbReference type="GO" id="GO:0005886">
    <property type="term" value="C:plasma membrane"/>
    <property type="evidence" value="ECO:0007669"/>
    <property type="project" value="TreeGrafter"/>
</dbReference>
<keyword evidence="4" id="KW-0597">Phosphoprotein</keyword>
<dbReference type="Gene3D" id="3.30.450.20">
    <property type="entry name" value="PAS domain"/>
    <property type="match status" value="2"/>
</dbReference>
<dbReference type="PROSITE" id="PS50112">
    <property type="entry name" value="PAS"/>
    <property type="match status" value="1"/>
</dbReference>
<dbReference type="SMART" id="SM00304">
    <property type="entry name" value="HAMP"/>
    <property type="match status" value="1"/>
</dbReference>
<dbReference type="SUPFAM" id="SSF158472">
    <property type="entry name" value="HAMP domain-like"/>
    <property type="match status" value="1"/>
</dbReference>
<evidence type="ECO:0000256" key="1">
    <source>
        <dbReference type="ARBA" id="ARBA00000085"/>
    </source>
</evidence>
<evidence type="ECO:0000256" key="10">
    <source>
        <dbReference type="SAM" id="Phobius"/>
    </source>
</evidence>
<evidence type="ECO:0000256" key="7">
    <source>
        <dbReference type="ARBA" id="ARBA00023012"/>
    </source>
</evidence>
<dbReference type="EMBL" id="CP034465">
    <property type="protein sequence ID" value="AZP04064.1"/>
    <property type="molecule type" value="Genomic_DNA"/>
</dbReference>
<dbReference type="EC" id="2.7.13.3" evidence="3"/>
<keyword evidence="10" id="KW-0812">Transmembrane</keyword>
<dbReference type="InterPro" id="IPR049814">
    <property type="entry name" value="Resp_reg_WalK"/>
</dbReference>
<sequence length="617" mass="70647">MNKKIKWFQSIHFKIPMLFIFLLLVSLQIIGAYFIRQLETELINNFDNQMSLNVRFLENSLNPILEDEDQDTTESLIQNILRDYIGGEFLEIQVVDDQGYILGTNDQTRQSIVGLKSTDRDVQQALLLESSRKYQYLDEDKNSRVLKNVSPIFSPSNSGEIIGIVMMESNIETVYSQIRDVVTIFLNASFFAIIITIILAVIISRGITKPISEMRSQTMNIAQGDYSGKVRIYGDDELGQLADTINDLSLKVKDAQETTESERQRLDSVLKHMSDGVLATDRRGKVIIINNRALELLGMKQEEAVGKSIMKVLKLGTEFTFRHLLETREELILHIPEEEEKEESILQGEFSIIQRETGFISGLVCVLSDITKQEKVEQERRNFVSNVSHELRTPLTSVKSYTEALQEGVWKDEEIAPGFLQVISTETDRMIRMVTDLLHLSRMDQGNMQVEMEYVSMNDLFTHILDRFDMMMQSEAYREKNYKIVRDFTQRTLWVEIDQDKITQVIDNILNNAIKYSPDGGSVTCRLMETHNSVVLSVTDEGMGIPRKDLNHIFERFYRVDKARARSMGGTGLGLAISKEVLALHGGRIWATSVENKGSTFFISLPYESFDDEEEWG</sequence>
<dbReference type="Pfam" id="PF23846">
    <property type="entry name" value="Cache_WalK"/>
    <property type="match status" value="1"/>
</dbReference>
<dbReference type="PRINTS" id="PR00344">
    <property type="entry name" value="BCTRLSENSOR"/>
</dbReference>
<dbReference type="CDD" id="cd00082">
    <property type="entry name" value="HisKA"/>
    <property type="match status" value="1"/>
</dbReference>
<keyword evidence="6 14" id="KW-0418">Kinase</keyword>
<evidence type="ECO:0000256" key="2">
    <source>
        <dbReference type="ARBA" id="ARBA00004370"/>
    </source>
</evidence>
<feature type="domain" description="PAS" evidence="12">
    <location>
        <begin position="262"/>
        <end position="310"/>
    </location>
</feature>
<organism evidence="14 15">
    <name type="scientific">Jeotgalibaca ciconiae</name>
    <dbReference type="NCBI Taxonomy" id="2496265"/>
    <lineage>
        <taxon>Bacteria</taxon>
        <taxon>Bacillati</taxon>
        <taxon>Bacillota</taxon>
        <taxon>Bacilli</taxon>
        <taxon>Lactobacillales</taxon>
        <taxon>Carnobacteriaceae</taxon>
        <taxon>Jeotgalibaca</taxon>
    </lineage>
</organism>
<dbReference type="SMART" id="SM00387">
    <property type="entry name" value="HATPase_c"/>
    <property type="match status" value="1"/>
</dbReference>
<dbReference type="InterPro" id="IPR004358">
    <property type="entry name" value="Sig_transdc_His_kin-like_C"/>
</dbReference>
<dbReference type="InterPro" id="IPR003660">
    <property type="entry name" value="HAMP_dom"/>
</dbReference>
<protein>
    <recommendedName>
        <fullName evidence="3">histidine kinase</fullName>
        <ecNumber evidence="3">2.7.13.3</ecNumber>
    </recommendedName>
</protein>
<dbReference type="Pfam" id="PF00512">
    <property type="entry name" value="HisKA"/>
    <property type="match status" value="1"/>
</dbReference>
<dbReference type="SMART" id="SM00091">
    <property type="entry name" value="PAS"/>
    <property type="match status" value="1"/>
</dbReference>
<dbReference type="Gene3D" id="1.10.8.500">
    <property type="entry name" value="HAMP domain in histidine kinase"/>
    <property type="match status" value="1"/>
</dbReference>
<dbReference type="SUPFAM" id="SSF55874">
    <property type="entry name" value="ATPase domain of HSP90 chaperone/DNA topoisomerase II/histidine kinase"/>
    <property type="match status" value="1"/>
</dbReference>
<dbReference type="GO" id="GO:0000155">
    <property type="term" value="F:phosphorelay sensor kinase activity"/>
    <property type="evidence" value="ECO:0007669"/>
    <property type="project" value="InterPro"/>
</dbReference>
<evidence type="ECO:0000256" key="5">
    <source>
        <dbReference type="ARBA" id="ARBA00022679"/>
    </source>
</evidence>
<dbReference type="NCBIfam" id="TIGR00229">
    <property type="entry name" value="sensory_box"/>
    <property type="match status" value="1"/>
</dbReference>
<evidence type="ECO:0000256" key="3">
    <source>
        <dbReference type="ARBA" id="ARBA00012438"/>
    </source>
</evidence>
<dbReference type="PROSITE" id="PS50885">
    <property type="entry name" value="HAMP"/>
    <property type="match status" value="1"/>
</dbReference>
<dbReference type="PROSITE" id="PS50109">
    <property type="entry name" value="HIS_KIN"/>
    <property type="match status" value="1"/>
</dbReference>
<comment type="subcellular location">
    <subcellularLocation>
        <location evidence="2">Membrane</location>
    </subcellularLocation>
</comment>
<proteinExistence type="predicted"/>
<feature type="coiled-coil region" evidence="9">
    <location>
        <begin position="238"/>
        <end position="265"/>
    </location>
</feature>
<dbReference type="Gene3D" id="3.30.565.10">
    <property type="entry name" value="Histidine kinase-like ATPase, C-terminal domain"/>
    <property type="match status" value="1"/>
</dbReference>
<dbReference type="GO" id="GO:0006355">
    <property type="term" value="P:regulation of DNA-templated transcription"/>
    <property type="evidence" value="ECO:0007669"/>
    <property type="project" value="InterPro"/>
</dbReference>
<dbReference type="KEGG" id="jeh:EJN90_04925"/>
<dbReference type="PANTHER" id="PTHR45453">
    <property type="entry name" value="PHOSPHATE REGULON SENSOR PROTEIN PHOR"/>
    <property type="match status" value="1"/>
</dbReference>
<dbReference type="InterPro" id="IPR036890">
    <property type="entry name" value="HATPase_C_sf"/>
</dbReference>
<dbReference type="GO" id="GO:0016036">
    <property type="term" value="P:cellular response to phosphate starvation"/>
    <property type="evidence" value="ECO:0007669"/>
    <property type="project" value="TreeGrafter"/>
</dbReference>
<dbReference type="InterPro" id="IPR005467">
    <property type="entry name" value="His_kinase_dom"/>
</dbReference>
<keyword evidence="15" id="KW-1185">Reference proteome</keyword>
<dbReference type="OrthoDB" id="9813151at2"/>
<dbReference type="InterPro" id="IPR000014">
    <property type="entry name" value="PAS"/>
</dbReference>
<dbReference type="InterPro" id="IPR035965">
    <property type="entry name" value="PAS-like_dom_sf"/>
</dbReference>
<dbReference type="SUPFAM" id="SSF55785">
    <property type="entry name" value="PYP-like sensor domain (PAS domain)"/>
    <property type="match status" value="1"/>
</dbReference>
<dbReference type="AlphaFoldDB" id="A0A3S9H9P8"/>
<gene>
    <name evidence="14" type="primary">walK</name>
    <name evidence="14" type="ORF">EJN90_04925</name>
</gene>
<dbReference type="RefSeq" id="WP_126109141.1">
    <property type="nucleotide sequence ID" value="NZ_CP034465.1"/>
</dbReference>
<dbReference type="Pfam" id="PF00989">
    <property type="entry name" value="PAS"/>
    <property type="match status" value="1"/>
</dbReference>
<keyword evidence="8 10" id="KW-0472">Membrane</keyword>
<evidence type="ECO:0000256" key="4">
    <source>
        <dbReference type="ARBA" id="ARBA00022553"/>
    </source>
</evidence>
<feature type="transmembrane region" description="Helical" evidence="10">
    <location>
        <begin position="184"/>
        <end position="207"/>
    </location>
</feature>
<evidence type="ECO:0000259" key="13">
    <source>
        <dbReference type="PROSITE" id="PS50885"/>
    </source>
</evidence>